<dbReference type="EMBL" id="JAQQBS010000002">
    <property type="protein sequence ID" value="KAK0172351.1"/>
    <property type="molecule type" value="Genomic_DNA"/>
</dbReference>
<sequence length="519" mass="58465">MAACETSLVINSGSGAIPKKNIGCTIMCCSNNSCVCNTRSIIWQQRLFGKQLLRCNQMKNFNYDIDKLSCIDVSNFVDDLGVSMCEVIGIYFSFINPSATCDDFTKQLTELYANVNSIDASNGDYSDKELNKRKRFEVVHIVLWNNVADVLDFNESFKNHVAELPWLAVPNQDYERKTRLTRRYRIKSGVPTLILLEGASGSVVTRGGVERALADPSGVNFPWRPSHPKATLEDGPLLPCGARDSNEPMLHEELRHCIKGVYFSAHWCPPCRAFTPQLVDTYQRIRERGQNFEVIFVSSDRSEESYNAHTESMPWLRIPFSQEERRKKLATALDVQAIPTLVILDPRDNIITLEGRAELLEDPEGLNFPWTSRLVNILTEKYATSLHDGPAIILFVASESEECEIQFGESVLLPAAEAYRRDRPDFDPNYDDPDGTLQFYIALDCETSDILREFVGFDDAVPLLTAIDIPRGVYAVMEDGAEITLDSVQQFVDGFRNDKLPTNKIAAVQKSTRSDKITE</sequence>
<dbReference type="AlphaFoldDB" id="A0AA39FMY5"/>
<dbReference type="Gene3D" id="3.40.30.10">
    <property type="entry name" value="Glutaredoxin"/>
    <property type="match status" value="3"/>
</dbReference>
<comment type="caution">
    <text evidence="2">The sequence shown here is derived from an EMBL/GenBank/DDBJ whole genome shotgun (WGS) entry which is preliminary data.</text>
</comment>
<dbReference type="PROSITE" id="PS51352">
    <property type="entry name" value="THIOREDOXIN_2"/>
    <property type="match status" value="1"/>
</dbReference>
<protein>
    <recommendedName>
        <fullName evidence="1">Thioredoxin domain-containing protein</fullName>
    </recommendedName>
</protein>
<proteinExistence type="predicted"/>
<keyword evidence="3" id="KW-1185">Reference proteome</keyword>
<evidence type="ECO:0000313" key="3">
    <source>
        <dbReference type="Proteomes" id="UP001168990"/>
    </source>
</evidence>
<dbReference type="Proteomes" id="UP001168990">
    <property type="component" value="Unassembled WGS sequence"/>
</dbReference>
<evidence type="ECO:0000259" key="1">
    <source>
        <dbReference type="PROSITE" id="PS51352"/>
    </source>
</evidence>
<dbReference type="SUPFAM" id="SSF52833">
    <property type="entry name" value="Thioredoxin-like"/>
    <property type="match status" value="1"/>
</dbReference>
<dbReference type="GO" id="GO:0030178">
    <property type="term" value="P:negative regulation of Wnt signaling pathway"/>
    <property type="evidence" value="ECO:0007669"/>
    <property type="project" value="TreeGrafter"/>
</dbReference>
<name>A0AA39FMY5_9HYME</name>
<evidence type="ECO:0000313" key="2">
    <source>
        <dbReference type="EMBL" id="KAK0172351.1"/>
    </source>
</evidence>
<feature type="domain" description="Thioredoxin" evidence="1">
    <location>
        <begin position="184"/>
        <end position="472"/>
    </location>
</feature>
<dbReference type="Pfam" id="PF13905">
    <property type="entry name" value="Thioredoxin_8"/>
    <property type="match status" value="2"/>
</dbReference>
<dbReference type="GO" id="GO:0031397">
    <property type="term" value="P:negative regulation of protein ubiquitination"/>
    <property type="evidence" value="ECO:0007669"/>
    <property type="project" value="TreeGrafter"/>
</dbReference>
<organism evidence="2 3">
    <name type="scientific">Microctonus aethiopoides</name>
    <dbReference type="NCBI Taxonomy" id="144406"/>
    <lineage>
        <taxon>Eukaryota</taxon>
        <taxon>Metazoa</taxon>
        <taxon>Ecdysozoa</taxon>
        <taxon>Arthropoda</taxon>
        <taxon>Hexapoda</taxon>
        <taxon>Insecta</taxon>
        <taxon>Pterygota</taxon>
        <taxon>Neoptera</taxon>
        <taxon>Endopterygota</taxon>
        <taxon>Hymenoptera</taxon>
        <taxon>Apocrita</taxon>
        <taxon>Ichneumonoidea</taxon>
        <taxon>Braconidae</taxon>
        <taxon>Euphorinae</taxon>
        <taxon>Microctonus</taxon>
    </lineage>
</organism>
<reference evidence="2" key="1">
    <citation type="journal article" date="2023" name="bioRxiv">
        <title>Scaffold-level genome assemblies of two parasitoid biocontrol wasps reveal the parthenogenesis mechanism and an associated novel virus.</title>
        <authorList>
            <person name="Inwood S."/>
            <person name="Skelly J."/>
            <person name="Guhlin J."/>
            <person name="Harrop T."/>
            <person name="Goldson S."/>
            <person name="Dearden P."/>
        </authorList>
    </citation>
    <scope>NUCLEOTIDE SEQUENCE</scope>
    <source>
        <strain evidence="2">Irish</strain>
        <tissue evidence="2">Whole body</tissue>
    </source>
</reference>
<gene>
    <name evidence="2" type="ORF">PV328_005683</name>
</gene>
<dbReference type="InterPro" id="IPR012336">
    <property type="entry name" value="Thioredoxin-like_fold"/>
</dbReference>
<dbReference type="PANTHER" id="PTHR46472">
    <property type="entry name" value="NUCLEOREDOXIN"/>
    <property type="match status" value="1"/>
</dbReference>
<accession>A0AA39FMY5</accession>
<dbReference type="GO" id="GO:0005634">
    <property type="term" value="C:nucleus"/>
    <property type="evidence" value="ECO:0007669"/>
    <property type="project" value="TreeGrafter"/>
</dbReference>
<dbReference type="GO" id="GO:0004791">
    <property type="term" value="F:thioredoxin-disulfide reductase (NADPH) activity"/>
    <property type="evidence" value="ECO:0007669"/>
    <property type="project" value="TreeGrafter"/>
</dbReference>
<dbReference type="PANTHER" id="PTHR46472:SF1">
    <property type="entry name" value="NUCLEOREDOXIN"/>
    <property type="match status" value="1"/>
</dbReference>
<reference evidence="2" key="2">
    <citation type="submission" date="2023-03" db="EMBL/GenBank/DDBJ databases">
        <authorList>
            <person name="Inwood S.N."/>
            <person name="Skelly J.G."/>
            <person name="Guhlin J."/>
            <person name="Harrop T.W.R."/>
            <person name="Goldson S.G."/>
            <person name="Dearden P.K."/>
        </authorList>
    </citation>
    <scope>NUCLEOTIDE SEQUENCE</scope>
    <source>
        <strain evidence="2">Irish</strain>
        <tissue evidence="2">Whole body</tissue>
    </source>
</reference>
<dbReference type="InterPro" id="IPR036249">
    <property type="entry name" value="Thioredoxin-like_sf"/>
</dbReference>
<dbReference type="InterPro" id="IPR013766">
    <property type="entry name" value="Thioredoxin_domain"/>
</dbReference>